<dbReference type="FunFam" id="2.40.30.30:FF:000003">
    <property type="entry name" value="Riboflavin biosynthesis protein"/>
    <property type="match status" value="1"/>
</dbReference>
<dbReference type="SUPFAM" id="SSF82114">
    <property type="entry name" value="Riboflavin kinase-like"/>
    <property type="match status" value="1"/>
</dbReference>
<evidence type="ECO:0000259" key="11">
    <source>
        <dbReference type="SMART" id="SM00904"/>
    </source>
</evidence>
<evidence type="ECO:0000313" key="12">
    <source>
        <dbReference type="EMBL" id="GAI67040.1"/>
    </source>
</evidence>
<dbReference type="InterPro" id="IPR023465">
    <property type="entry name" value="Riboflavin_kinase_dom_sf"/>
</dbReference>
<comment type="caution">
    <text evidence="12">The sequence shown here is derived from an EMBL/GenBank/DDBJ whole genome shotgun (WGS) entry which is preliminary data.</text>
</comment>
<dbReference type="EC" id="2.7.1.26" evidence="1"/>
<keyword evidence="6" id="KW-0547">Nucleotide-binding</keyword>
<keyword evidence="4" id="KW-0808">Transferase</keyword>
<dbReference type="PANTHER" id="PTHR22749:SF6">
    <property type="entry name" value="RIBOFLAVIN KINASE"/>
    <property type="match status" value="1"/>
</dbReference>
<evidence type="ECO:0000256" key="3">
    <source>
        <dbReference type="ARBA" id="ARBA00022643"/>
    </source>
</evidence>
<dbReference type="GO" id="GO:0005524">
    <property type="term" value="F:ATP binding"/>
    <property type="evidence" value="ECO:0007669"/>
    <property type="project" value="UniProtKB-KW"/>
</dbReference>
<evidence type="ECO:0000256" key="6">
    <source>
        <dbReference type="ARBA" id="ARBA00022741"/>
    </source>
</evidence>
<protein>
    <recommendedName>
        <fullName evidence="1">riboflavin kinase</fullName>
        <ecNumber evidence="1">2.7.1.26</ecNumber>
    </recommendedName>
</protein>
<evidence type="ECO:0000256" key="9">
    <source>
        <dbReference type="ARBA" id="ARBA00022840"/>
    </source>
</evidence>
<dbReference type="GO" id="GO:0016779">
    <property type="term" value="F:nucleotidyltransferase activity"/>
    <property type="evidence" value="ECO:0007669"/>
    <property type="project" value="UniProtKB-KW"/>
</dbReference>
<dbReference type="InterPro" id="IPR023468">
    <property type="entry name" value="Riboflavin_kinase"/>
</dbReference>
<dbReference type="InterPro" id="IPR015865">
    <property type="entry name" value="Riboflavin_kinase_bac/euk"/>
</dbReference>
<organism evidence="12">
    <name type="scientific">marine sediment metagenome</name>
    <dbReference type="NCBI Taxonomy" id="412755"/>
    <lineage>
        <taxon>unclassified sequences</taxon>
        <taxon>metagenomes</taxon>
        <taxon>ecological metagenomes</taxon>
    </lineage>
</organism>
<keyword evidence="10" id="KW-0511">Multifunctional enzyme</keyword>
<dbReference type="EMBL" id="BARW01000632">
    <property type="protein sequence ID" value="GAI67040.1"/>
    <property type="molecule type" value="Genomic_DNA"/>
</dbReference>
<name>X1RV25_9ZZZZ</name>
<dbReference type="GO" id="GO:0009398">
    <property type="term" value="P:FMN biosynthetic process"/>
    <property type="evidence" value="ECO:0007669"/>
    <property type="project" value="TreeGrafter"/>
</dbReference>
<dbReference type="SMART" id="SM00904">
    <property type="entry name" value="Flavokinase"/>
    <property type="match status" value="1"/>
</dbReference>
<keyword evidence="3" id="KW-0288">FMN</keyword>
<dbReference type="AlphaFoldDB" id="X1RV25"/>
<dbReference type="GO" id="GO:0008531">
    <property type="term" value="F:riboflavin kinase activity"/>
    <property type="evidence" value="ECO:0007669"/>
    <property type="project" value="UniProtKB-EC"/>
</dbReference>
<accession>X1RV25</accession>
<evidence type="ECO:0000256" key="8">
    <source>
        <dbReference type="ARBA" id="ARBA00022827"/>
    </source>
</evidence>
<sequence>MKRVLNLAGHPFSLNGRVTSGAGQGLELGFPTANLDIAPEQALPADGVYATWAYIDGKAFKSMTNVGKRPTFGGSQRTVEVYVLDYHSDLYGCELRIDIMARLRSEGRFDTVDKLKKQITEDIEQGRAILNSRGRN</sequence>
<keyword evidence="7" id="KW-0418">Kinase</keyword>
<evidence type="ECO:0000256" key="10">
    <source>
        <dbReference type="ARBA" id="ARBA00023268"/>
    </source>
</evidence>
<evidence type="ECO:0000256" key="2">
    <source>
        <dbReference type="ARBA" id="ARBA00022630"/>
    </source>
</evidence>
<keyword evidence="9" id="KW-0067">ATP-binding</keyword>
<dbReference type="PANTHER" id="PTHR22749">
    <property type="entry name" value="RIBOFLAVIN KINASE/FMN ADENYLYLTRANSFERASE"/>
    <property type="match status" value="1"/>
</dbReference>
<dbReference type="GO" id="GO:0009231">
    <property type="term" value="P:riboflavin biosynthetic process"/>
    <property type="evidence" value="ECO:0007669"/>
    <property type="project" value="InterPro"/>
</dbReference>
<keyword evidence="5" id="KW-0548">Nucleotidyltransferase</keyword>
<evidence type="ECO:0000256" key="1">
    <source>
        <dbReference type="ARBA" id="ARBA00012105"/>
    </source>
</evidence>
<keyword evidence="8" id="KW-0274">FAD</keyword>
<dbReference type="Gene3D" id="2.40.30.30">
    <property type="entry name" value="Riboflavin kinase-like"/>
    <property type="match status" value="1"/>
</dbReference>
<evidence type="ECO:0000256" key="7">
    <source>
        <dbReference type="ARBA" id="ARBA00022777"/>
    </source>
</evidence>
<evidence type="ECO:0000256" key="4">
    <source>
        <dbReference type="ARBA" id="ARBA00022679"/>
    </source>
</evidence>
<gene>
    <name evidence="12" type="ORF">S12H4_02542</name>
</gene>
<reference evidence="12" key="1">
    <citation type="journal article" date="2014" name="Front. Microbiol.">
        <title>High frequency of phylogenetically diverse reductive dehalogenase-homologous genes in deep subseafloor sedimentary metagenomes.</title>
        <authorList>
            <person name="Kawai M."/>
            <person name="Futagami T."/>
            <person name="Toyoda A."/>
            <person name="Takaki Y."/>
            <person name="Nishi S."/>
            <person name="Hori S."/>
            <person name="Arai W."/>
            <person name="Tsubouchi T."/>
            <person name="Morono Y."/>
            <person name="Uchiyama I."/>
            <person name="Ito T."/>
            <person name="Fujiyama A."/>
            <person name="Inagaki F."/>
            <person name="Takami H."/>
        </authorList>
    </citation>
    <scope>NUCLEOTIDE SEQUENCE</scope>
    <source>
        <strain evidence="12">Expedition CK06-06</strain>
    </source>
</reference>
<evidence type="ECO:0000256" key="5">
    <source>
        <dbReference type="ARBA" id="ARBA00022695"/>
    </source>
</evidence>
<feature type="domain" description="Riboflavin kinase" evidence="11">
    <location>
        <begin position="7"/>
        <end position="131"/>
    </location>
</feature>
<keyword evidence="2" id="KW-0285">Flavoprotein</keyword>
<dbReference type="Pfam" id="PF01687">
    <property type="entry name" value="Flavokinase"/>
    <property type="match status" value="1"/>
</dbReference>
<proteinExistence type="predicted"/>